<comment type="caution">
    <text evidence="1">The sequence shown here is derived from an EMBL/GenBank/DDBJ whole genome shotgun (WGS) entry which is preliminary data.</text>
</comment>
<gene>
    <name evidence="1" type="ORF">CMEL01_02961</name>
</gene>
<evidence type="ECO:0000313" key="1">
    <source>
        <dbReference type="EMBL" id="KAK1459962.1"/>
    </source>
</evidence>
<organism evidence="1 2">
    <name type="scientific">Colletotrichum melonis</name>
    <dbReference type="NCBI Taxonomy" id="1209925"/>
    <lineage>
        <taxon>Eukaryota</taxon>
        <taxon>Fungi</taxon>
        <taxon>Dikarya</taxon>
        <taxon>Ascomycota</taxon>
        <taxon>Pezizomycotina</taxon>
        <taxon>Sordariomycetes</taxon>
        <taxon>Hypocreomycetidae</taxon>
        <taxon>Glomerellales</taxon>
        <taxon>Glomerellaceae</taxon>
        <taxon>Colletotrichum</taxon>
        <taxon>Colletotrichum acutatum species complex</taxon>
    </lineage>
</organism>
<sequence length="66" mass="7796">MKGSPSSLSSRTFISQFRQILWHRQRHRLRSEVAESAQLLTGLILHVIDMRLRVLTLVRSRIMRPE</sequence>
<dbReference type="AlphaFoldDB" id="A0AAI9UM77"/>
<dbReference type="Proteomes" id="UP001239795">
    <property type="component" value="Unassembled WGS sequence"/>
</dbReference>
<dbReference type="EMBL" id="MLGG01000013">
    <property type="protein sequence ID" value="KAK1459962.1"/>
    <property type="molecule type" value="Genomic_DNA"/>
</dbReference>
<protein>
    <submittedName>
        <fullName evidence="1">Uncharacterized protein</fullName>
    </submittedName>
</protein>
<keyword evidence="2" id="KW-1185">Reference proteome</keyword>
<name>A0AAI9UM77_9PEZI</name>
<proteinExistence type="predicted"/>
<evidence type="ECO:0000313" key="2">
    <source>
        <dbReference type="Proteomes" id="UP001239795"/>
    </source>
</evidence>
<reference evidence="1 2" key="1">
    <citation type="submission" date="2016-10" db="EMBL/GenBank/DDBJ databases">
        <title>The genome sequence of Colletotrichum fioriniae PJ7.</title>
        <authorList>
            <person name="Baroncelli R."/>
        </authorList>
    </citation>
    <scope>NUCLEOTIDE SEQUENCE [LARGE SCALE GENOMIC DNA]</scope>
    <source>
        <strain evidence="1">Col 31</strain>
    </source>
</reference>
<accession>A0AAI9UM77</accession>